<proteinExistence type="predicted"/>
<keyword evidence="2" id="KW-1185">Reference proteome</keyword>
<dbReference type="EMBL" id="CAXAMM010014695">
    <property type="protein sequence ID" value="CAK9034474.1"/>
    <property type="molecule type" value="Genomic_DNA"/>
</dbReference>
<evidence type="ECO:0000313" key="2">
    <source>
        <dbReference type="Proteomes" id="UP001642464"/>
    </source>
</evidence>
<protein>
    <submittedName>
        <fullName evidence="1">Uncharacterized protein</fullName>
    </submittedName>
</protein>
<sequence>MDAAYWICSFANNQWNIAAELADDPMDSAFARALRGGIKGVAMVLDHEVQPLTRVWCLFEFLLSSREQLELVFTTDVGVVGDDDGCTSIDIALEVGKKIECLQVTQCQASSEEDKKKIFEYIINTLGSLESMDGQIRHLMGEMLEKSLANVGSATDSLLHRLGRK</sequence>
<evidence type="ECO:0000313" key="1">
    <source>
        <dbReference type="EMBL" id="CAK9034474.1"/>
    </source>
</evidence>
<gene>
    <name evidence="1" type="ORF">SCF082_LOCUS20868</name>
</gene>
<reference evidence="1 2" key="1">
    <citation type="submission" date="2024-02" db="EMBL/GenBank/DDBJ databases">
        <authorList>
            <person name="Chen Y."/>
            <person name="Shah S."/>
            <person name="Dougan E. K."/>
            <person name="Thang M."/>
            <person name="Chan C."/>
        </authorList>
    </citation>
    <scope>NUCLEOTIDE SEQUENCE [LARGE SCALE GENOMIC DNA]</scope>
</reference>
<name>A0ABP0L799_9DINO</name>
<comment type="caution">
    <text evidence="1">The sequence shown here is derived from an EMBL/GenBank/DDBJ whole genome shotgun (WGS) entry which is preliminary data.</text>
</comment>
<dbReference type="Proteomes" id="UP001642464">
    <property type="component" value="Unassembled WGS sequence"/>
</dbReference>
<organism evidence="1 2">
    <name type="scientific">Durusdinium trenchii</name>
    <dbReference type="NCBI Taxonomy" id="1381693"/>
    <lineage>
        <taxon>Eukaryota</taxon>
        <taxon>Sar</taxon>
        <taxon>Alveolata</taxon>
        <taxon>Dinophyceae</taxon>
        <taxon>Suessiales</taxon>
        <taxon>Symbiodiniaceae</taxon>
        <taxon>Durusdinium</taxon>
    </lineage>
</organism>
<accession>A0ABP0L799</accession>